<keyword evidence="2 7" id="KW-0055">Arginine biosynthesis</keyword>
<organism evidence="10 11">
    <name type="scientific">Oceanipulchritudo coccoides</name>
    <dbReference type="NCBI Taxonomy" id="2706888"/>
    <lineage>
        <taxon>Bacteria</taxon>
        <taxon>Pseudomonadati</taxon>
        <taxon>Verrucomicrobiota</taxon>
        <taxon>Opitutia</taxon>
        <taxon>Puniceicoccales</taxon>
        <taxon>Oceanipulchritudinaceae</taxon>
        <taxon>Oceanipulchritudo</taxon>
    </lineage>
</organism>
<feature type="active site" evidence="7 8">
    <location>
        <position position="152"/>
    </location>
</feature>
<dbReference type="GO" id="GO:0005737">
    <property type="term" value="C:cytoplasm"/>
    <property type="evidence" value="ECO:0007669"/>
    <property type="project" value="UniProtKB-SubCell"/>
</dbReference>
<evidence type="ECO:0000256" key="4">
    <source>
        <dbReference type="ARBA" id="ARBA00022857"/>
    </source>
</evidence>
<evidence type="ECO:0000313" key="11">
    <source>
        <dbReference type="Proteomes" id="UP000478417"/>
    </source>
</evidence>
<dbReference type="GO" id="GO:0051287">
    <property type="term" value="F:NAD binding"/>
    <property type="evidence" value="ECO:0007669"/>
    <property type="project" value="InterPro"/>
</dbReference>
<evidence type="ECO:0000256" key="1">
    <source>
        <dbReference type="ARBA" id="ARBA00004862"/>
    </source>
</evidence>
<dbReference type="CDD" id="cd23934">
    <property type="entry name" value="AGPR_1_C"/>
    <property type="match status" value="1"/>
</dbReference>
<dbReference type="EMBL" id="JAAGNX010000002">
    <property type="protein sequence ID" value="NDV62593.1"/>
    <property type="molecule type" value="Genomic_DNA"/>
</dbReference>
<dbReference type="InterPro" id="IPR050085">
    <property type="entry name" value="AGPR"/>
</dbReference>
<reference evidence="10 11" key="1">
    <citation type="submission" date="2020-02" db="EMBL/GenBank/DDBJ databases">
        <title>Albibacoteraceae fam. nov., the first described family within the subdivision 4 Verrucomicrobia.</title>
        <authorList>
            <person name="Xi F."/>
        </authorList>
    </citation>
    <scope>NUCLEOTIDE SEQUENCE [LARGE SCALE GENOMIC DNA]</scope>
    <source>
        <strain evidence="10 11">CK1056</strain>
    </source>
</reference>
<dbReference type="HAMAP" id="MF_00150">
    <property type="entry name" value="ArgC_type1"/>
    <property type="match status" value="1"/>
</dbReference>
<dbReference type="PANTHER" id="PTHR32338:SF10">
    <property type="entry name" value="N-ACETYL-GAMMA-GLUTAMYL-PHOSPHATE REDUCTASE, CHLOROPLASTIC-RELATED"/>
    <property type="match status" value="1"/>
</dbReference>
<evidence type="ECO:0000256" key="8">
    <source>
        <dbReference type="PROSITE-ProRule" id="PRU10010"/>
    </source>
</evidence>
<dbReference type="InterPro" id="IPR000534">
    <property type="entry name" value="Semialdehyde_DH_NAD-bd"/>
</dbReference>
<comment type="subcellular location">
    <subcellularLocation>
        <location evidence="7">Cytoplasm</location>
    </subcellularLocation>
</comment>
<dbReference type="PROSITE" id="PS01224">
    <property type="entry name" value="ARGC"/>
    <property type="match status" value="1"/>
</dbReference>
<dbReference type="GO" id="GO:0070401">
    <property type="term" value="F:NADP+ binding"/>
    <property type="evidence" value="ECO:0007669"/>
    <property type="project" value="InterPro"/>
</dbReference>
<evidence type="ECO:0000259" key="9">
    <source>
        <dbReference type="SMART" id="SM00859"/>
    </source>
</evidence>
<gene>
    <name evidence="7 10" type="primary">argC</name>
    <name evidence="10" type="ORF">G0Q06_09030</name>
</gene>
<name>A0A6B2M1J5_9BACT</name>
<dbReference type="UniPathway" id="UPA00068">
    <property type="reaction ID" value="UER00108"/>
</dbReference>
<proteinExistence type="inferred from homology"/>
<evidence type="ECO:0000313" key="10">
    <source>
        <dbReference type="EMBL" id="NDV62593.1"/>
    </source>
</evidence>
<keyword evidence="4 7" id="KW-0521">NADP</keyword>
<dbReference type="Gene3D" id="3.40.50.720">
    <property type="entry name" value="NAD(P)-binding Rossmann-like Domain"/>
    <property type="match status" value="1"/>
</dbReference>
<comment type="pathway">
    <text evidence="1 7">Amino-acid biosynthesis; L-arginine biosynthesis; N(2)-acetyl-L-ornithine from L-glutamate: step 3/4.</text>
</comment>
<accession>A0A6B2M1J5</accession>
<dbReference type="SUPFAM" id="SSF51735">
    <property type="entry name" value="NAD(P)-binding Rossmann-fold domains"/>
    <property type="match status" value="1"/>
</dbReference>
<keyword evidence="7" id="KW-0963">Cytoplasm</keyword>
<dbReference type="EC" id="1.2.1.38" evidence="7"/>
<dbReference type="SUPFAM" id="SSF55347">
    <property type="entry name" value="Glyceraldehyde-3-phosphate dehydrogenase-like, C-terminal domain"/>
    <property type="match status" value="1"/>
</dbReference>
<dbReference type="Pfam" id="PF22698">
    <property type="entry name" value="Semialdhyde_dhC_1"/>
    <property type="match status" value="1"/>
</dbReference>
<dbReference type="InterPro" id="IPR036291">
    <property type="entry name" value="NAD(P)-bd_dom_sf"/>
</dbReference>
<dbReference type="SMART" id="SM00859">
    <property type="entry name" value="Semialdhyde_dh"/>
    <property type="match status" value="1"/>
</dbReference>
<dbReference type="GO" id="GO:0006526">
    <property type="term" value="P:L-arginine biosynthetic process"/>
    <property type="evidence" value="ECO:0007669"/>
    <property type="project" value="UniProtKB-UniRule"/>
</dbReference>
<keyword evidence="5 7" id="KW-0560">Oxidoreductase</keyword>
<evidence type="ECO:0000256" key="5">
    <source>
        <dbReference type="ARBA" id="ARBA00023002"/>
    </source>
</evidence>
<comment type="function">
    <text evidence="7">Catalyzes the NADPH-dependent reduction of N-acetyl-5-glutamyl phosphate to yield N-acetyl-L-glutamate 5-semialdehyde.</text>
</comment>
<dbReference type="RefSeq" id="WP_163964728.1">
    <property type="nucleotide sequence ID" value="NZ_JAAGNX010000002.1"/>
</dbReference>
<dbReference type="InterPro" id="IPR023013">
    <property type="entry name" value="AGPR_AS"/>
</dbReference>
<dbReference type="FunFam" id="3.30.360.10:FF:000014">
    <property type="entry name" value="N-acetyl-gamma-glutamyl-phosphate reductase"/>
    <property type="match status" value="1"/>
</dbReference>
<protein>
    <recommendedName>
        <fullName evidence="7">N-acetyl-gamma-glutamyl-phosphate reductase</fullName>
        <shortName evidence="7">AGPR</shortName>
        <ecNumber evidence="7">1.2.1.38</ecNumber>
    </recommendedName>
    <alternativeName>
        <fullName evidence="7">N-acetyl-glutamate semialdehyde dehydrogenase</fullName>
        <shortName evidence="7">NAGSA dehydrogenase</shortName>
    </alternativeName>
</protein>
<sequence>MKTVGIIGASGYSGEILVELLAGHPKAKLAVVASRTHAGKRVDSILSRLSGLTGDLEFTKANPKALAKEEVDIWFLALPHGVAAEYALPLVEAGRLVIDLSADFRLNSDETYTTYYGQKHPVAEWLQKVPYVLPEFTQPGWKKADLIACPGCYPTSILLPLLPLVREKLLTGEGIIVNALSGVSGAGKKESVFYSFCERTDSVLAYGLGQHRHLSEIEEQLGMAARQAVQVQFTPHLVPMMRGIASTIVAPFEGAVDEIYASWEKAYGKKQGIRLLPSGTAPDTRDVLGRNRADFSGYVDSRTGNLIITSAIDNLMKGASGQAVQIMNLRMGWPEFAGLV</sequence>
<evidence type="ECO:0000256" key="7">
    <source>
        <dbReference type="HAMAP-Rule" id="MF_00150"/>
    </source>
</evidence>
<keyword evidence="3 7" id="KW-0028">Amino-acid biosynthesis</keyword>
<dbReference type="PANTHER" id="PTHR32338">
    <property type="entry name" value="N-ACETYL-GAMMA-GLUTAMYL-PHOSPHATE REDUCTASE, CHLOROPLASTIC-RELATED-RELATED"/>
    <property type="match status" value="1"/>
</dbReference>
<dbReference type="AlphaFoldDB" id="A0A6B2M1J5"/>
<dbReference type="NCBIfam" id="TIGR01850">
    <property type="entry name" value="argC"/>
    <property type="match status" value="1"/>
</dbReference>
<dbReference type="InterPro" id="IPR058924">
    <property type="entry name" value="AGPR_dimerisation_dom"/>
</dbReference>
<dbReference type="InterPro" id="IPR000706">
    <property type="entry name" value="AGPR_type-1"/>
</dbReference>
<evidence type="ECO:0000256" key="2">
    <source>
        <dbReference type="ARBA" id="ARBA00022571"/>
    </source>
</evidence>
<comment type="similarity">
    <text evidence="7">Belongs to the NAGSA dehydrogenase family. Type 1 subfamily.</text>
</comment>
<comment type="catalytic activity">
    <reaction evidence="6 7">
        <text>N-acetyl-L-glutamate 5-semialdehyde + phosphate + NADP(+) = N-acetyl-L-glutamyl 5-phosphate + NADPH + H(+)</text>
        <dbReference type="Rhea" id="RHEA:21588"/>
        <dbReference type="ChEBI" id="CHEBI:15378"/>
        <dbReference type="ChEBI" id="CHEBI:29123"/>
        <dbReference type="ChEBI" id="CHEBI:43474"/>
        <dbReference type="ChEBI" id="CHEBI:57783"/>
        <dbReference type="ChEBI" id="CHEBI:57936"/>
        <dbReference type="ChEBI" id="CHEBI:58349"/>
        <dbReference type="EC" id="1.2.1.38"/>
    </reaction>
</comment>
<feature type="domain" description="Semialdehyde dehydrogenase NAD-binding" evidence="9">
    <location>
        <begin position="3"/>
        <end position="144"/>
    </location>
</feature>
<dbReference type="Proteomes" id="UP000478417">
    <property type="component" value="Unassembled WGS sequence"/>
</dbReference>
<evidence type="ECO:0000256" key="6">
    <source>
        <dbReference type="ARBA" id="ARBA00050557"/>
    </source>
</evidence>
<dbReference type="CDD" id="cd17895">
    <property type="entry name" value="AGPR_1_N"/>
    <property type="match status" value="1"/>
</dbReference>
<evidence type="ECO:0000256" key="3">
    <source>
        <dbReference type="ARBA" id="ARBA00022605"/>
    </source>
</evidence>
<dbReference type="Pfam" id="PF01118">
    <property type="entry name" value="Semialdhyde_dh"/>
    <property type="match status" value="1"/>
</dbReference>
<dbReference type="Gene3D" id="3.30.360.10">
    <property type="entry name" value="Dihydrodipicolinate Reductase, domain 2"/>
    <property type="match status" value="1"/>
</dbReference>
<keyword evidence="11" id="KW-1185">Reference proteome</keyword>
<dbReference type="GO" id="GO:0003942">
    <property type="term" value="F:N-acetyl-gamma-glutamyl-phosphate reductase activity"/>
    <property type="evidence" value="ECO:0007669"/>
    <property type="project" value="UniProtKB-UniRule"/>
</dbReference>
<comment type="caution">
    <text evidence="10">The sequence shown here is derived from an EMBL/GenBank/DDBJ whole genome shotgun (WGS) entry which is preliminary data.</text>
</comment>